<reference evidence="2 3" key="1">
    <citation type="submission" date="2019-07" db="EMBL/GenBank/DDBJ databases">
        <title>The draft genome sequence of Aquimarina algiphila M91.</title>
        <authorList>
            <person name="Meng X."/>
        </authorList>
    </citation>
    <scope>NUCLEOTIDE SEQUENCE [LARGE SCALE GENOMIC DNA]</scope>
    <source>
        <strain evidence="2 3">M91</strain>
    </source>
</reference>
<dbReference type="InterPro" id="IPR036291">
    <property type="entry name" value="NAD(P)-bd_dom_sf"/>
</dbReference>
<dbReference type="PRINTS" id="PR00081">
    <property type="entry name" value="GDHRDH"/>
</dbReference>
<accession>A0A554VL63</accession>
<dbReference type="EMBL" id="VLNR01000019">
    <property type="protein sequence ID" value="TSE08823.1"/>
    <property type="molecule type" value="Genomic_DNA"/>
</dbReference>
<sequence length="251" mass="26914">MEVKDKIVIVTGAGSGIGAATAKHFAKHQAIVVVSDIKEEKAQKIAKEILEQGSDATVIAANVTQIDEVEQLITKTVSKYGRLDIMVNNAGIGPKHMTRTADYTLEDWDSVIAVNQTGVFYCMKSALKQMVKQGGGNIVNIASLAGLKASLNNLSYCASKFAVVGMTKSAALEYATKNIRINAVCPGYTESALLDKLLSVRPDMDQRLKSVIPMKRYGQAEEIADAVVWLASDNTKFITGQTITLDGGTSL</sequence>
<dbReference type="NCBIfam" id="NF009466">
    <property type="entry name" value="PRK12826.1-2"/>
    <property type="match status" value="1"/>
</dbReference>
<dbReference type="SUPFAM" id="SSF51735">
    <property type="entry name" value="NAD(P)-binding Rossmann-fold domains"/>
    <property type="match status" value="1"/>
</dbReference>
<proteinExistence type="inferred from homology"/>
<comment type="similarity">
    <text evidence="1">Belongs to the short-chain dehydrogenases/reductases (SDR) family.</text>
</comment>
<dbReference type="RefSeq" id="WP_143916493.1">
    <property type="nucleotide sequence ID" value="NZ_CANLFO010000007.1"/>
</dbReference>
<dbReference type="OrthoDB" id="9803333at2"/>
<gene>
    <name evidence="2" type="ORF">FOF46_10995</name>
</gene>
<comment type="caution">
    <text evidence="2">The sequence shown here is derived from an EMBL/GenBank/DDBJ whole genome shotgun (WGS) entry which is preliminary data.</text>
</comment>
<dbReference type="FunFam" id="3.40.50.720:FF:000084">
    <property type="entry name" value="Short-chain dehydrogenase reductase"/>
    <property type="match status" value="1"/>
</dbReference>
<dbReference type="InterPro" id="IPR020904">
    <property type="entry name" value="Sc_DH/Rdtase_CS"/>
</dbReference>
<dbReference type="NCBIfam" id="NF005559">
    <property type="entry name" value="PRK07231.1"/>
    <property type="match status" value="1"/>
</dbReference>
<protein>
    <submittedName>
        <fullName evidence="2">3-oxoacyl-ACP reductase FabG</fullName>
    </submittedName>
</protein>
<dbReference type="PANTHER" id="PTHR42879">
    <property type="entry name" value="3-OXOACYL-(ACYL-CARRIER-PROTEIN) REDUCTASE"/>
    <property type="match status" value="1"/>
</dbReference>
<dbReference type="InterPro" id="IPR050259">
    <property type="entry name" value="SDR"/>
</dbReference>
<evidence type="ECO:0000313" key="2">
    <source>
        <dbReference type="EMBL" id="TSE08823.1"/>
    </source>
</evidence>
<dbReference type="InterPro" id="IPR002347">
    <property type="entry name" value="SDR_fam"/>
</dbReference>
<dbReference type="PROSITE" id="PS00061">
    <property type="entry name" value="ADH_SHORT"/>
    <property type="match status" value="1"/>
</dbReference>
<keyword evidence="3" id="KW-1185">Reference proteome</keyword>
<dbReference type="Proteomes" id="UP000318833">
    <property type="component" value="Unassembled WGS sequence"/>
</dbReference>
<organism evidence="2 3">
    <name type="scientific">Aquimarina algiphila</name>
    <dbReference type="NCBI Taxonomy" id="2047982"/>
    <lineage>
        <taxon>Bacteria</taxon>
        <taxon>Pseudomonadati</taxon>
        <taxon>Bacteroidota</taxon>
        <taxon>Flavobacteriia</taxon>
        <taxon>Flavobacteriales</taxon>
        <taxon>Flavobacteriaceae</taxon>
        <taxon>Aquimarina</taxon>
    </lineage>
</organism>
<dbReference type="PANTHER" id="PTHR42879:SF2">
    <property type="entry name" value="3-OXOACYL-[ACYL-CARRIER-PROTEIN] REDUCTASE FABG"/>
    <property type="match status" value="1"/>
</dbReference>
<dbReference type="Pfam" id="PF13561">
    <property type="entry name" value="adh_short_C2"/>
    <property type="match status" value="1"/>
</dbReference>
<name>A0A554VL63_9FLAO</name>
<evidence type="ECO:0000256" key="1">
    <source>
        <dbReference type="ARBA" id="ARBA00006484"/>
    </source>
</evidence>
<dbReference type="PRINTS" id="PR00080">
    <property type="entry name" value="SDRFAMILY"/>
</dbReference>
<evidence type="ECO:0000313" key="3">
    <source>
        <dbReference type="Proteomes" id="UP000318833"/>
    </source>
</evidence>
<dbReference type="GO" id="GO:0032787">
    <property type="term" value="P:monocarboxylic acid metabolic process"/>
    <property type="evidence" value="ECO:0007669"/>
    <property type="project" value="UniProtKB-ARBA"/>
</dbReference>
<dbReference type="Gene3D" id="3.40.50.720">
    <property type="entry name" value="NAD(P)-binding Rossmann-like Domain"/>
    <property type="match status" value="1"/>
</dbReference>
<dbReference type="AlphaFoldDB" id="A0A554VL63"/>